<dbReference type="EMBL" id="CADCVO010000228">
    <property type="protein sequence ID" value="CAA9486097.1"/>
    <property type="molecule type" value="Genomic_DNA"/>
</dbReference>
<dbReference type="InterPro" id="IPR037118">
    <property type="entry name" value="Val-tRNA_synth_C_sf"/>
</dbReference>
<dbReference type="InterPro" id="IPR032524">
    <property type="entry name" value="ABC_tran_C"/>
</dbReference>
<accession>A0A6J4S8N7</accession>
<keyword evidence="3" id="KW-0175">Coiled coil</keyword>
<dbReference type="Gene3D" id="1.10.287.380">
    <property type="entry name" value="Valyl-tRNA synthetase, C-terminal domain"/>
    <property type="match status" value="1"/>
</dbReference>
<dbReference type="AlphaFoldDB" id="A0A6J4S8N7"/>
<protein>
    <recommendedName>
        <fullName evidence="4">ABC transporter Uup C-terminal domain-containing protein</fullName>
    </recommendedName>
</protein>
<reference evidence="5" key="1">
    <citation type="submission" date="2020-02" db="EMBL/GenBank/DDBJ databases">
        <authorList>
            <person name="Meier V. D."/>
        </authorList>
    </citation>
    <scope>NUCLEOTIDE SEQUENCE</scope>
    <source>
        <strain evidence="5">AVDCRST_MAG13</strain>
    </source>
</reference>
<dbReference type="GO" id="GO:0003677">
    <property type="term" value="F:DNA binding"/>
    <property type="evidence" value="ECO:0007669"/>
    <property type="project" value="InterPro"/>
</dbReference>
<evidence type="ECO:0000256" key="3">
    <source>
        <dbReference type="SAM" id="Coils"/>
    </source>
</evidence>
<name>A0A6J4S8N7_9ACTN</name>
<dbReference type="Pfam" id="PF16326">
    <property type="entry name" value="ABC_tran_CTD"/>
    <property type="match status" value="1"/>
</dbReference>
<proteinExistence type="predicted"/>
<keyword evidence="2" id="KW-0067">ATP-binding</keyword>
<evidence type="ECO:0000259" key="4">
    <source>
        <dbReference type="Pfam" id="PF16326"/>
    </source>
</evidence>
<feature type="coiled-coil region" evidence="3">
    <location>
        <begin position="11"/>
        <end position="69"/>
    </location>
</feature>
<feature type="non-terminal residue" evidence="5">
    <location>
        <position position="1"/>
    </location>
</feature>
<keyword evidence="1" id="KW-0547">Nucleotide-binding</keyword>
<evidence type="ECO:0000256" key="1">
    <source>
        <dbReference type="ARBA" id="ARBA00022741"/>
    </source>
</evidence>
<evidence type="ECO:0000313" key="5">
    <source>
        <dbReference type="EMBL" id="CAA9486097.1"/>
    </source>
</evidence>
<sequence length="79" mass="8301">NGAGPPAGGALRAARKEVARLERALEKLEDRQAGLHEAMAASATDHGRLRELDAELGALAAERDALEASWLELSEALEG</sequence>
<organism evidence="5">
    <name type="scientific">uncultured Solirubrobacteraceae bacterium</name>
    <dbReference type="NCBI Taxonomy" id="1162706"/>
    <lineage>
        <taxon>Bacteria</taxon>
        <taxon>Bacillati</taxon>
        <taxon>Actinomycetota</taxon>
        <taxon>Thermoleophilia</taxon>
        <taxon>Solirubrobacterales</taxon>
        <taxon>Solirubrobacteraceae</taxon>
        <taxon>environmental samples</taxon>
    </lineage>
</organism>
<gene>
    <name evidence="5" type="ORF">AVDCRST_MAG13-1458</name>
</gene>
<dbReference type="GO" id="GO:0005524">
    <property type="term" value="F:ATP binding"/>
    <property type="evidence" value="ECO:0007669"/>
    <property type="project" value="UniProtKB-KW"/>
</dbReference>
<feature type="domain" description="ABC transporter Uup C-terminal" evidence="4">
    <location>
        <begin position="14"/>
        <end position="75"/>
    </location>
</feature>
<evidence type="ECO:0000256" key="2">
    <source>
        <dbReference type="ARBA" id="ARBA00022840"/>
    </source>
</evidence>